<dbReference type="InterPro" id="IPR001451">
    <property type="entry name" value="Hexapep"/>
</dbReference>
<dbReference type="CDD" id="cd04649">
    <property type="entry name" value="LbH_THP_succinylT_putative"/>
    <property type="match status" value="1"/>
</dbReference>
<keyword evidence="6" id="KW-0012">Acyltransferase</keyword>
<keyword evidence="3" id="KW-0808">Transferase</keyword>
<organism evidence="9">
    <name type="scientific">freshwater metagenome</name>
    <dbReference type="NCBI Taxonomy" id="449393"/>
    <lineage>
        <taxon>unclassified sequences</taxon>
        <taxon>metagenomes</taxon>
        <taxon>ecological metagenomes</taxon>
    </lineage>
</organism>
<dbReference type="Pfam" id="PF14789">
    <property type="entry name" value="THDPS_M"/>
    <property type="match status" value="1"/>
</dbReference>
<gene>
    <name evidence="8" type="ORF">UFOPK2754_00079</name>
    <name evidence="9" type="ORF">UFOPK3139_02313</name>
    <name evidence="10" type="ORF">UFOPK3543_00441</name>
    <name evidence="11" type="ORF">UFOPK3967_00302</name>
</gene>
<dbReference type="InterPro" id="IPR032784">
    <property type="entry name" value="THDPS_M"/>
</dbReference>
<sequence>MAEAWRTQEELNTARDTIERTLESYKRPAAFGLGLATVGPSGATLDTYFPRANAGGNFLPAAVLADVTGYRSGTTSIRLDEATFARAITMLTPAEACTDLPHPNLWGWQLIQKLRTAPRLGGTRHVVAVFLEDLTDPIVDTSDAFFRLHLLSQRQVLPHGVGLDGLFAKLVTNVWTSHGPFEPDDYAARAVELELTGMRPVVHAVDKFPRMVDYVIPSGVRIADASRVRLGAHLAEGTVVMHEGFCNFNAGTLGAAMVEGRISAGVVVGNDSDLGGGASIMGTLSGGGKEIISVGAGCLIGANAGIGISLGDRCTVEAGLYLTAGSIVRLPDGTTAKARDLSGRSDLVFRRNSTSGAIEALAREGSGGWTGLNAALHH</sequence>
<evidence type="ECO:0000313" key="9">
    <source>
        <dbReference type="EMBL" id="CAB4835109.1"/>
    </source>
</evidence>
<evidence type="ECO:0000256" key="3">
    <source>
        <dbReference type="ARBA" id="ARBA00022679"/>
    </source>
</evidence>
<proteinExistence type="inferred from homology"/>
<evidence type="ECO:0000313" key="10">
    <source>
        <dbReference type="EMBL" id="CAB4893556.1"/>
    </source>
</evidence>
<dbReference type="Pfam" id="PF14602">
    <property type="entry name" value="Hexapep_2"/>
    <property type="match status" value="1"/>
</dbReference>
<dbReference type="EMBL" id="CAFABA010000113">
    <property type="protein sequence ID" value="CAB4835109.1"/>
    <property type="molecule type" value="Genomic_DNA"/>
</dbReference>
<protein>
    <submittedName>
        <fullName evidence="9">Unannotated protein</fullName>
    </submittedName>
</protein>
<evidence type="ECO:0000256" key="5">
    <source>
        <dbReference type="ARBA" id="ARBA00023154"/>
    </source>
</evidence>
<evidence type="ECO:0000313" key="11">
    <source>
        <dbReference type="EMBL" id="CAB4980083.1"/>
    </source>
</evidence>
<dbReference type="EMBL" id="CAFBOS010000011">
    <property type="protein sequence ID" value="CAB4980083.1"/>
    <property type="molecule type" value="Genomic_DNA"/>
</dbReference>
<keyword evidence="2" id="KW-0028">Amino-acid biosynthesis</keyword>
<dbReference type="Gene3D" id="3.30.60.70">
    <property type="entry name" value="Trimeric LpxA-like enzymes"/>
    <property type="match status" value="1"/>
</dbReference>
<keyword evidence="4" id="KW-0220">Diaminopimelate biosynthesis</keyword>
<dbReference type="HAMAP" id="MF_02122">
    <property type="entry name" value="DapD_type2"/>
    <property type="match status" value="1"/>
</dbReference>
<dbReference type="Gene3D" id="3.30.70.2010">
    <property type="match status" value="1"/>
</dbReference>
<reference evidence="9" key="1">
    <citation type="submission" date="2020-05" db="EMBL/GenBank/DDBJ databases">
        <authorList>
            <person name="Chiriac C."/>
            <person name="Salcher M."/>
            <person name="Ghai R."/>
            <person name="Kavagutti S V."/>
        </authorList>
    </citation>
    <scope>NUCLEOTIDE SEQUENCE</scope>
</reference>
<dbReference type="AlphaFoldDB" id="A0A6J7AT98"/>
<name>A0A6J7AT98_9ZZZZ</name>
<dbReference type="GO" id="GO:0019877">
    <property type="term" value="P:diaminopimelate biosynthetic process"/>
    <property type="evidence" value="ECO:0007669"/>
    <property type="project" value="UniProtKB-KW"/>
</dbReference>
<evidence type="ECO:0000313" key="8">
    <source>
        <dbReference type="EMBL" id="CAB4725100.1"/>
    </source>
</evidence>
<keyword evidence="1" id="KW-0963">Cytoplasm</keyword>
<feature type="domain" description="2,3,4,5-tetrahydropyridine-2,6-dicarboxylate N-succinyltransferase middle" evidence="7">
    <location>
        <begin position="172"/>
        <end position="210"/>
    </location>
</feature>
<dbReference type="SUPFAM" id="SSF51161">
    <property type="entry name" value="Trimeric LpxA-like enzymes"/>
    <property type="match status" value="1"/>
</dbReference>
<dbReference type="GO" id="GO:0009085">
    <property type="term" value="P:lysine biosynthetic process"/>
    <property type="evidence" value="ECO:0007669"/>
    <property type="project" value="UniProtKB-KW"/>
</dbReference>
<evidence type="ECO:0000256" key="2">
    <source>
        <dbReference type="ARBA" id="ARBA00022605"/>
    </source>
</evidence>
<evidence type="ECO:0000256" key="6">
    <source>
        <dbReference type="ARBA" id="ARBA00023315"/>
    </source>
</evidence>
<dbReference type="Gene3D" id="2.160.10.10">
    <property type="entry name" value="Hexapeptide repeat proteins"/>
    <property type="match status" value="1"/>
</dbReference>
<dbReference type="EMBL" id="CAFBMH010000009">
    <property type="protein sequence ID" value="CAB4893556.1"/>
    <property type="molecule type" value="Genomic_DNA"/>
</dbReference>
<dbReference type="InterPro" id="IPR011004">
    <property type="entry name" value="Trimer_LpxA-like_sf"/>
</dbReference>
<dbReference type="InterPro" id="IPR026586">
    <property type="entry name" value="Type2_DapD"/>
</dbReference>
<dbReference type="GO" id="GO:0008666">
    <property type="term" value="F:2,3,4,5-tetrahydropyridine-2,6-dicarboxylate N-succinyltransferase activity"/>
    <property type="evidence" value="ECO:0007669"/>
    <property type="project" value="InterPro"/>
</dbReference>
<keyword evidence="5" id="KW-0457">Lysine biosynthesis</keyword>
<dbReference type="Pfam" id="PF14790">
    <property type="entry name" value="THDPS_N"/>
    <property type="match status" value="1"/>
</dbReference>
<evidence type="ECO:0000256" key="1">
    <source>
        <dbReference type="ARBA" id="ARBA00022490"/>
    </source>
</evidence>
<dbReference type="EMBL" id="CAEZYR010000002">
    <property type="protein sequence ID" value="CAB4725100.1"/>
    <property type="molecule type" value="Genomic_DNA"/>
</dbReference>
<accession>A0A6J7AT98</accession>
<evidence type="ECO:0000259" key="7">
    <source>
        <dbReference type="Pfam" id="PF14789"/>
    </source>
</evidence>
<dbReference type="InterPro" id="IPR038361">
    <property type="entry name" value="THDPS_M_sf"/>
</dbReference>
<evidence type="ECO:0000256" key="4">
    <source>
        <dbReference type="ARBA" id="ARBA00022915"/>
    </source>
</evidence>